<dbReference type="Proteomes" id="UP001597374">
    <property type="component" value="Unassembled WGS sequence"/>
</dbReference>
<dbReference type="Pfam" id="PF21813">
    <property type="entry name" value="DUF6882"/>
    <property type="match status" value="1"/>
</dbReference>
<dbReference type="InterPro" id="IPR049249">
    <property type="entry name" value="DUF6882"/>
</dbReference>
<keyword evidence="2" id="KW-1185">Reference proteome</keyword>
<comment type="caution">
    <text evidence="1">The sequence shown here is derived from an EMBL/GenBank/DDBJ whole genome shotgun (WGS) entry which is preliminary data.</text>
</comment>
<dbReference type="EMBL" id="JBHUIM010000002">
    <property type="protein sequence ID" value="MFD2247013.1"/>
    <property type="molecule type" value="Genomic_DNA"/>
</dbReference>
<dbReference type="RefSeq" id="WP_250432220.1">
    <property type="nucleotide sequence ID" value="NZ_JALPRR010000006.1"/>
</dbReference>
<organism evidence="1 2">
    <name type="scientific">Pontibacter ruber</name>
    <dbReference type="NCBI Taxonomy" id="1343895"/>
    <lineage>
        <taxon>Bacteria</taxon>
        <taxon>Pseudomonadati</taxon>
        <taxon>Bacteroidota</taxon>
        <taxon>Cytophagia</taxon>
        <taxon>Cytophagales</taxon>
        <taxon>Hymenobacteraceae</taxon>
        <taxon>Pontibacter</taxon>
    </lineage>
</organism>
<sequence length="248" mass="29555">MTYSDLAYEALENLKTLQESFRKDYHIDDYSHWFYNQSTELLRLYNASEEAYFKYIPVGTYSKSSKTWMWAWDNEDSVEQSKYDTLVLQHYGVDNDFEKLSNGYFDSDECDGWKFTALAHQFLGGIGGYKVTSDHLEIYFLIMEKKELHEVKAIEAKLIECEVHGEIRRAFICQHLNREVKTGFEEAFPTYRGMVLEEDDDFQAWCDECEKIRIQHDGWSDELMEFAEIKLVCERCYFEIKEFNTEEE</sequence>
<proteinExistence type="predicted"/>
<protein>
    <submittedName>
        <fullName evidence="1">DUF6882 domain-containing protein</fullName>
    </submittedName>
</protein>
<accession>A0ABW5CY93</accession>
<gene>
    <name evidence="1" type="ORF">ACFSKP_12155</name>
</gene>
<evidence type="ECO:0000313" key="1">
    <source>
        <dbReference type="EMBL" id="MFD2247013.1"/>
    </source>
</evidence>
<evidence type="ECO:0000313" key="2">
    <source>
        <dbReference type="Proteomes" id="UP001597374"/>
    </source>
</evidence>
<name>A0ABW5CY93_9BACT</name>
<reference evidence="2" key="1">
    <citation type="journal article" date="2019" name="Int. J. Syst. Evol. Microbiol.">
        <title>The Global Catalogue of Microorganisms (GCM) 10K type strain sequencing project: providing services to taxonomists for standard genome sequencing and annotation.</title>
        <authorList>
            <consortium name="The Broad Institute Genomics Platform"/>
            <consortium name="The Broad Institute Genome Sequencing Center for Infectious Disease"/>
            <person name="Wu L."/>
            <person name="Ma J."/>
        </authorList>
    </citation>
    <scope>NUCLEOTIDE SEQUENCE [LARGE SCALE GENOMIC DNA]</scope>
    <source>
        <strain evidence="2">CGMCC 4.1782</strain>
    </source>
</reference>